<dbReference type="Proteomes" id="UP001269061">
    <property type="component" value="Unassembled WGS sequence"/>
</dbReference>
<dbReference type="AlphaFoldDB" id="A0AAE4L7D8"/>
<evidence type="ECO:0000313" key="2">
    <source>
        <dbReference type="EMBL" id="MDT2770987.1"/>
    </source>
</evidence>
<organism evidence="1 3">
    <name type="scientific">Enterococcus pseudoavium</name>
    <dbReference type="NCBI Taxonomy" id="44007"/>
    <lineage>
        <taxon>Bacteria</taxon>
        <taxon>Bacillati</taxon>
        <taxon>Bacillota</taxon>
        <taxon>Bacilli</taxon>
        <taxon>Lactobacillales</taxon>
        <taxon>Enterococcaceae</taxon>
        <taxon>Enterococcus</taxon>
    </lineage>
</organism>
<protein>
    <submittedName>
        <fullName evidence="1">Uncharacterized protein</fullName>
    </submittedName>
</protein>
<accession>A0AAE4L7D8</accession>
<dbReference type="EMBL" id="JARQAZ010000007">
    <property type="protein sequence ID" value="MDT2770987.1"/>
    <property type="molecule type" value="Genomic_DNA"/>
</dbReference>
<name>A0AAE4L7D8_9ENTE</name>
<gene>
    <name evidence="1" type="ORF">P7H00_14215</name>
    <name evidence="2" type="ORF">P7H46_09065</name>
</gene>
<sequence length="84" mass="9797">MKDKPQMIRASIDTRFLNQYIKMLIPAIQRKFGVEPGIEGSLFSDKNSIDEMHILFLSTDEQAQDIFDFINSKWQFESEPQLVS</sequence>
<proteinExistence type="predicted"/>
<reference evidence="1 4" key="1">
    <citation type="submission" date="2023-03" db="EMBL/GenBank/DDBJ databases">
        <authorList>
            <person name="Shen W."/>
            <person name="Cai J."/>
        </authorList>
    </citation>
    <scope>NUCLEOTIDE SEQUENCE</scope>
    <source>
        <strain evidence="1">P69-2</strain>
        <strain evidence="2 4">Y59</strain>
    </source>
</reference>
<evidence type="ECO:0000313" key="4">
    <source>
        <dbReference type="Proteomes" id="UP001269061"/>
    </source>
</evidence>
<keyword evidence="4" id="KW-1185">Reference proteome</keyword>
<dbReference type="EMBL" id="JARQAI010000042">
    <property type="protein sequence ID" value="MDT2738257.1"/>
    <property type="molecule type" value="Genomic_DNA"/>
</dbReference>
<comment type="caution">
    <text evidence="1">The sequence shown here is derived from an EMBL/GenBank/DDBJ whole genome shotgun (WGS) entry which is preliminary data.</text>
</comment>
<evidence type="ECO:0000313" key="1">
    <source>
        <dbReference type="EMBL" id="MDT2738257.1"/>
    </source>
</evidence>
<evidence type="ECO:0000313" key="3">
    <source>
        <dbReference type="Proteomes" id="UP001180842"/>
    </source>
</evidence>
<dbReference type="Proteomes" id="UP001180842">
    <property type="component" value="Unassembled WGS sequence"/>
</dbReference>
<dbReference type="RefSeq" id="WP_311797627.1">
    <property type="nucleotide sequence ID" value="NZ_JARQAI010000042.1"/>
</dbReference>